<accession>A0A940P9H9</accession>
<name>A0A940P9H9_9ENTE</name>
<gene>
    <name evidence="1" type="ORF">I6N95_13965</name>
</gene>
<reference evidence="1" key="1">
    <citation type="submission" date="2020-12" db="EMBL/GenBank/DDBJ databases">
        <title>Vagococcus allomyrinae sp. nov. and Enterococcus lavae sp. nov., isolated from the larvae of Allomyrina dichotoma.</title>
        <authorList>
            <person name="Lee S.D."/>
        </authorList>
    </citation>
    <scope>NUCLEOTIDE SEQUENCE</scope>
    <source>
        <strain evidence="1">BWB3-3</strain>
    </source>
</reference>
<evidence type="ECO:0000313" key="1">
    <source>
        <dbReference type="EMBL" id="MBP1042121.1"/>
    </source>
</evidence>
<comment type="caution">
    <text evidence="1">The sequence shown here is derived from an EMBL/GenBank/DDBJ whole genome shotgun (WGS) entry which is preliminary data.</text>
</comment>
<protein>
    <submittedName>
        <fullName evidence="1">Uncharacterized protein</fullName>
    </submittedName>
</protein>
<keyword evidence="2" id="KW-1185">Reference proteome</keyword>
<dbReference type="AlphaFoldDB" id="A0A940P9H9"/>
<dbReference type="Proteomes" id="UP000674938">
    <property type="component" value="Unassembled WGS sequence"/>
</dbReference>
<proteinExistence type="predicted"/>
<evidence type="ECO:0000313" key="2">
    <source>
        <dbReference type="Proteomes" id="UP000674938"/>
    </source>
</evidence>
<organism evidence="1 2">
    <name type="scientific">Vagococcus allomyrinae</name>
    <dbReference type="NCBI Taxonomy" id="2794353"/>
    <lineage>
        <taxon>Bacteria</taxon>
        <taxon>Bacillati</taxon>
        <taxon>Bacillota</taxon>
        <taxon>Bacilli</taxon>
        <taxon>Lactobacillales</taxon>
        <taxon>Enterococcaceae</taxon>
        <taxon>Vagococcus</taxon>
    </lineage>
</organism>
<sequence length="73" mass="8598">MEESVFFNRGNALASKKDPKDLYRTVQVEQSKQRGKENLVIVLDENNQEHLLFSFDDQLPKQTGEEFKIKERI</sequence>
<dbReference type="EMBL" id="JAEEGA010000009">
    <property type="protein sequence ID" value="MBP1042121.1"/>
    <property type="molecule type" value="Genomic_DNA"/>
</dbReference>
<dbReference type="RefSeq" id="WP_209529027.1">
    <property type="nucleotide sequence ID" value="NZ_JAEEGA010000009.1"/>
</dbReference>